<evidence type="ECO:0000313" key="2">
    <source>
        <dbReference type="Proteomes" id="UP000002899"/>
    </source>
</evidence>
<accession>I7J627</accession>
<evidence type="ECO:0000313" key="1">
    <source>
        <dbReference type="EMBL" id="CCF73432.1"/>
    </source>
</evidence>
<dbReference type="GeneID" id="24424056"/>
<dbReference type="VEuPathDB" id="PiroplasmaDB:BMR1_02g01355"/>
<sequence>MSLSLELFNVTQRYFKQSKIKSFVIPLPSVDKSTVDLRIVFCNILSSVNKHMKIKHINIDKHKHIDILFEIFRRSCLPDFVGLLVIYGITSKTQLDVQDNLDILYSFRNQNIKDIIPNETCDKEIKVINSKPIALGLVELLDQDEHCLKLIWVDDQFDRLDPNLSRMVTLRTIAHAFDYIYPKPHNAGSRSRNNNSSRNRQKHISFLESHGKLYPKSVYYFLTDISIDSSLKFGMHYETLEDGGSHEDYASTSIQCKCYKFADKPNAFMFWGISESRLKNVWNLNRSKIVPTTTPNEEVVKLACDISMRHVTLVNELSMA</sequence>
<dbReference type="RefSeq" id="XP_012648041.1">
    <property type="nucleotide sequence ID" value="XM_012792587.1"/>
</dbReference>
<dbReference type="EMBL" id="FO082872">
    <property type="protein sequence ID" value="CCF73432.1"/>
    <property type="molecule type" value="Genomic_DNA"/>
</dbReference>
<dbReference type="OrthoDB" id="337840at2759"/>
<keyword evidence="2" id="KW-1185">Reference proteome</keyword>
<proteinExistence type="predicted"/>
<reference evidence="1 2" key="2">
    <citation type="journal article" date="2013" name="PLoS ONE">
        <title>Whole genome mapping and re-organization of the nuclear and mitochondrial genomes of Babesia microti isolates.</title>
        <authorList>
            <person name="Cornillot E."/>
            <person name="Dassouli A."/>
            <person name="Garg A."/>
            <person name="Pachikara N."/>
            <person name="Randazzo S."/>
            <person name="Depoix D."/>
            <person name="Carcy B."/>
            <person name="Delbecq S."/>
            <person name="Frutos R."/>
            <person name="Silva J.C."/>
            <person name="Sutton R."/>
            <person name="Krause P.J."/>
            <person name="Mamoun C.B."/>
        </authorList>
    </citation>
    <scope>NUCLEOTIDE SEQUENCE [LARGE SCALE GENOMIC DNA]</scope>
    <source>
        <strain evidence="1 2">RI</strain>
    </source>
</reference>
<protein>
    <submittedName>
        <fullName evidence="1">Uncharacterized protein</fullName>
    </submittedName>
</protein>
<dbReference type="AlphaFoldDB" id="I7J627"/>
<name>I7J627_BABMR</name>
<reference evidence="1 2" key="1">
    <citation type="journal article" date="2012" name="Nucleic Acids Res.">
        <title>Sequencing of the smallest Apicomplexan genome from the human pathogen Babesia microti.</title>
        <authorList>
            <person name="Cornillot E."/>
            <person name="Hadj-Kaddour K."/>
            <person name="Dassouli A."/>
            <person name="Noel B."/>
            <person name="Ranwez V."/>
            <person name="Vacherie B."/>
            <person name="Augagneur Y."/>
            <person name="Bres V."/>
            <person name="Duclos A."/>
            <person name="Randazzo S."/>
            <person name="Carcy B."/>
            <person name="Debierre-Grockiego F."/>
            <person name="Delbecq S."/>
            <person name="Moubri-Menage K."/>
            <person name="Shams-Eldin H."/>
            <person name="Usmani-Brown S."/>
            <person name="Bringaud F."/>
            <person name="Wincker P."/>
            <person name="Vivares C.P."/>
            <person name="Schwarz R.T."/>
            <person name="Schetters T.P."/>
            <person name="Krause P.J."/>
            <person name="Gorenflot A."/>
            <person name="Berry V."/>
            <person name="Barbe V."/>
            <person name="Ben Mamoun C."/>
        </authorList>
    </citation>
    <scope>NUCLEOTIDE SEQUENCE [LARGE SCALE GENOMIC DNA]</scope>
    <source>
        <strain evidence="1 2">RI</strain>
    </source>
</reference>
<reference evidence="1 2" key="3">
    <citation type="journal article" date="2016" name="Sci. Rep.">
        <title>Genome-wide diversity and gene expression profiling of Babesia microti isolates identify polymorphic genes that mediate host-pathogen interactions.</title>
        <authorList>
            <person name="Silva J.C."/>
            <person name="Cornillot E."/>
            <person name="McCracken C."/>
            <person name="Usmani-Brown S."/>
            <person name="Dwivedi A."/>
            <person name="Ifeonu O.O."/>
            <person name="Crabtree J."/>
            <person name="Gotia H.T."/>
            <person name="Virji A.Z."/>
            <person name="Reynes C."/>
            <person name="Colinge J."/>
            <person name="Kumar V."/>
            <person name="Lawres L."/>
            <person name="Pazzi J.E."/>
            <person name="Pablo J.V."/>
            <person name="Hung C."/>
            <person name="Brancato J."/>
            <person name="Kumari P."/>
            <person name="Orvis J."/>
            <person name="Tretina K."/>
            <person name="Chibucos M."/>
            <person name="Ott S."/>
            <person name="Sadzewicz L."/>
            <person name="Sengamalay N."/>
            <person name="Shetty A.C."/>
            <person name="Su Q."/>
            <person name="Tallon L."/>
            <person name="Fraser C.M."/>
            <person name="Frutos R."/>
            <person name="Molina D.M."/>
            <person name="Krause P.J."/>
            <person name="Ben Mamoun C."/>
        </authorList>
    </citation>
    <scope>NUCLEOTIDE SEQUENCE [LARGE SCALE GENOMIC DNA]</scope>
    <source>
        <strain evidence="1 2">RI</strain>
    </source>
</reference>
<dbReference type="KEGG" id="bmic:BMR1_02g01355"/>
<organism evidence="1 2">
    <name type="scientific">Babesia microti (strain RI)</name>
    <dbReference type="NCBI Taxonomy" id="1133968"/>
    <lineage>
        <taxon>Eukaryota</taxon>
        <taxon>Sar</taxon>
        <taxon>Alveolata</taxon>
        <taxon>Apicomplexa</taxon>
        <taxon>Aconoidasida</taxon>
        <taxon>Piroplasmida</taxon>
        <taxon>Babesiidae</taxon>
        <taxon>Babesia</taxon>
    </lineage>
</organism>
<dbReference type="Proteomes" id="UP000002899">
    <property type="component" value="Chromosome II"/>
</dbReference>